<evidence type="ECO:0000313" key="11">
    <source>
        <dbReference type="EMBL" id="EPX57499.1"/>
    </source>
</evidence>
<sequence>MKSRNIKWLHLALALSLGGSGAAFGADVITGRIDGRLRESGTQAPLPGAKVTLTSPALIGGSKVIATAPDGYFLATDLPPGEYTVQFELEGIKPITRKLVVRQGETSPLNVTWNVESDMEENIVVEYESPGTRPESTQSGAVLSATGQSKLASGRSYQAVAQQVAGVSGGSNPDIRGANAIMNRYLIDGMDITDPVTNTFSSNINFDSISSFSIITGGMEAQYNSMGGVINVISAQGSDEFHADASFYANHYLLSVPPQFGSNLYEGYKPFNTTVRPPTQSYQGNVNISGPILKEKLWYALSYQYSNNQASSPAGPPLNLQAPNREFIGHYVRGKLTWAPGSRSRVTLSALTDPASIPFADFSGSLANSVTPFAARFQSQGGWLGNLTWEYFPTAETTYKAMVGAQTNTIRSGPQGVFGTFDLAAIRNSYNDPTLSYDPNRPQHTNDDDGTVWFNDSDITSDARYTLSTDLSVAHRTTLFGQRHEAQAGFQGRFIQRNFSFEVPGGRTYTDAGGGPGQAGLCLPEIGQTDGCNYYAETPAYNTVERGLGAGLYVQDRWKPVDWVTIMPGLRFDYGYTRDAAGRVAGQLAGFGPRLGAVLDLTRDSKTIFSAFYGRSNETLSLLAAANASPSAKTDYYAYDPATGTFDYSSSEGGPGATEVDRKNHTPPHSDEILLSLRRQIGKNTGLSVEYTYKNLANIWDAVETNQIWDPSGTRVIGYKNGVATPVYLFTRPDSNWIKYQSVDLILDGRPTPELEFYAAYTLSFRYGPGNESMGQLSTGIGQYDNPRQSQFYTGYSLGDTRHQIKLLGSYTWKGLSIGPSFSYASGATRAKRYNTANPNISGYVLRSPVGTTPGTPNDPTQIAEFRLPDTITANARISYDFSELTGQKFALIADVFNVFNLGAPTGLVTTENVGATSNFGLASARQQPLRVQLALRYQY</sequence>
<dbReference type="Gene3D" id="2.170.130.10">
    <property type="entry name" value="TonB-dependent receptor, plug domain"/>
    <property type="match status" value="1"/>
</dbReference>
<feature type="domain" description="TonB-dependent receptor plug" evidence="9">
    <location>
        <begin position="155"/>
        <end position="227"/>
    </location>
</feature>
<gene>
    <name evidence="11" type="ORF">D187_009773</name>
</gene>
<evidence type="ECO:0000256" key="5">
    <source>
        <dbReference type="ARBA" id="ARBA00023136"/>
    </source>
</evidence>
<dbReference type="RefSeq" id="WP_002627107.1">
    <property type="nucleotide sequence ID" value="NZ_ANAH02000049.1"/>
</dbReference>
<comment type="subcellular location">
    <subcellularLocation>
        <location evidence="1">Cell outer membrane</location>
        <topology evidence="1">Multi-pass membrane protein</topology>
    </subcellularLocation>
</comment>
<dbReference type="SUPFAM" id="SSF49452">
    <property type="entry name" value="Starch-binding domain-like"/>
    <property type="match status" value="1"/>
</dbReference>
<dbReference type="InterPro" id="IPR036942">
    <property type="entry name" value="Beta-barrel_TonB_sf"/>
</dbReference>
<keyword evidence="2" id="KW-0813">Transport</keyword>
<reference evidence="11" key="1">
    <citation type="submission" date="2013-05" db="EMBL/GenBank/DDBJ databases">
        <title>Genome assembly of Cystobacter fuscus DSM 2262.</title>
        <authorList>
            <person name="Sharma G."/>
            <person name="Khatri I."/>
            <person name="Kaur C."/>
            <person name="Mayilraj S."/>
            <person name="Subramanian S."/>
        </authorList>
    </citation>
    <scope>NUCLEOTIDE SEQUENCE [LARGE SCALE GENOMIC DNA]</scope>
    <source>
        <strain evidence="11">DSM 2262</strain>
    </source>
</reference>
<evidence type="ECO:0000256" key="4">
    <source>
        <dbReference type="ARBA" id="ARBA00022692"/>
    </source>
</evidence>
<dbReference type="GO" id="GO:0030246">
    <property type="term" value="F:carbohydrate binding"/>
    <property type="evidence" value="ECO:0007669"/>
    <property type="project" value="InterPro"/>
</dbReference>
<dbReference type="Gene3D" id="2.60.40.1120">
    <property type="entry name" value="Carboxypeptidase-like, regulatory domain"/>
    <property type="match status" value="1"/>
</dbReference>
<feature type="domain" description="TonB-dependent transporter Oar-like beta-barrel" evidence="10">
    <location>
        <begin position="585"/>
        <end position="812"/>
    </location>
</feature>
<dbReference type="Pfam" id="PF07715">
    <property type="entry name" value="Plug"/>
    <property type="match status" value="1"/>
</dbReference>
<dbReference type="EMBL" id="ANAH02000049">
    <property type="protein sequence ID" value="EPX57499.1"/>
    <property type="molecule type" value="Genomic_DNA"/>
</dbReference>
<dbReference type="AlphaFoldDB" id="S9Q838"/>
<accession>S9Q838</accession>
<dbReference type="InterPro" id="IPR039426">
    <property type="entry name" value="TonB-dep_rcpt-like"/>
</dbReference>
<evidence type="ECO:0000256" key="3">
    <source>
        <dbReference type="ARBA" id="ARBA00022452"/>
    </source>
</evidence>
<dbReference type="GO" id="GO:0015344">
    <property type="term" value="F:siderophore uptake transmembrane transporter activity"/>
    <property type="evidence" value="ECO:0007669"/>
    <property type="project" value="TreeGrafter"/>
</dbReference>
<evidence type="ECO:0000256" key="2">
    <source>
        <dbReference type="ARBA" id="ARBA00022448"/>
    </source>
</evidence>
<name>S9Q838_CYSF2</name>
<dbReference type="PANTHER" id="PTHR30069">
    <property type="entry name" value="TONB-DEPENDENT OUTER MEMBRANE RECEPTOR"/>
    <property type="match status" value="1"/>
</dbReference>
<evidence type="ECO:0000256" key="1">
    <source>
        <dbReference type="ARBA" id="ARBA00004571"/>
    </source>
</evidence>
<dbReference type="OrthoDB" id="9768147at2"/>
<dbReference type="PANTHER" id="PTHR30069:SF46">
    <property type="entry name" value="OAR PROTEIN"/>
    <property type="match status" value="1"/>
</dbReference>
<protein>
    <submittedName>
        <fullName evidence="11">Protein oar</fullName>
    </submittedName>
</protein>
<feature type="chain" id="PRO_5004555088" evidence="8">
    <location>
        <begin position="26"/>
        <end position="940"/>
    </location>
</feature>
<dbReference type="InterPro" id="IPR013784">
    <property type="entry name" value="Carb-bd-like_fold"/>
</dbReference>
<keyword evidence="8" id="KW-0732">Signal</keyword>
<proteinExistence type="predicted"/>
<evidence type="ECO:0000256" key="8">
    <source>
        <dbReference type="SAM" id="SignalP"/>
    </source>
</evidence>
<evidence type="ECO:0000259" key="10">
    <source>
        <dbReference type="Pfam" id="PF25183"/>
    </source>
</evidence>
<dbReference type="InterPro" id="IPR012910">
    <property type="entry name" value="Plug_dom"/>
</dbReference>
<feature type="compositionally biased region" description="Basic and acidic residues" evidence="7">
    <location>
        <begin position="659"/>
        <end position="668"/>
    </location>
</feature>
<keyword evidence="5" id="KW-0472">Membrane</keyword>
<dbReference type="Pfam" id="PF25183">
    <property type="entry name" value="OMP_b-brl_4"/>
    <property type="match status" value="1"/>
</dbReference>
<dbReference type="SUPFAM" id="SSF56935">
    <property type="entry name" value="Porins"/>
    <property type="match status" value="1"/>
</dbReference>
<dbReference type="Gene3D" id="2.40.170.20">
    <property type="entry name" value="TonB-dependent receptor, beta-barrel domain"/>
    <property type="match status" value="1"/>
</dbReference>
<evidence type="ECO:0000256" key="7">
    <source>
        <dbReference type="SAM" id="MobiDB-lite"/>
    </source>
</evidence>
<dbReference type="GO" id="GO:0009279">
    <property type="term" value="C:cell outer membrane"/>
    <property type="evidence" value="ECO:0007669"/>
    <property type="project" value="UniProtKB-SubCell"/>
</dbReference>
<comment type="caution">
    <text evidence="11">The sequence shown here is derived from an EMBL/GenBank/DDBJ whole genome shotgun (WGS) entry which is preliminary data.</text>
</comment>
<feature type="region of interest" description="Disordered" evidence="7">
    <location>
        <begin position="648"/>
        <end position="668"/>
    </location>
</feature>
<evidence type="ECO:0000256" key="6">
    <source>
        <dbReference type="ARBA" id="ARBA00023237"/>
    </source>
</evidence>
<dbReference type="GO" id="GO:0044718">
    <property type="term" value="P:siderophore transmembrane transport"/>
    <property type="evidence" value="ECO:0007669"/>
    <property type="project" value="TreeGrafter"/>
</dbReference>
<organism evidence="11 12">
    <name type="scientific">Cystobacter fuscus (strain ATCC 25194 / DSM 2262 / NBRC 100088 / M29)</name>
    <dbReference type="NCBI Taxonomy" id="1242864"/>
    <lineage>
        <taxon>Bacteria</taxon>
        <taxon>Pseudomonadati</taxon>
        <taxon>Myxococcota</taxon>
        <taxon>Myxococcia</taxon>
        <taxon>Myxococcales</taxon>
        <taxon>Cystobacterineae</taxon>
        <taxon>Archangiaceae</taxon>
        <taxon>Cystobacter</taxon>
    </lineage>
</organism>
<keyword evidence="4" id="KW-0812">Transmembrane</keyword>
<keyword evidence="6" id="KW-0998">Cell outer membrane</keyword>
<dbReference type="InterPro" id="IPR057601">
    <property type="entry name" value="Oar-like_b-barrel"/>
</dbReference>
<evidence type="ECO:0000259" key="9">
    <source>
        <dbReference type="Pfam" id="PF07715"/>
    </source>
</evidence>
<feature type="signal peptide" evidence="8">
    <location>
        <begin position="1"/>
        <end position="25"/>
    </location>
</feature>
<evidence type="ECO:0000313" key="12">
    <source>
        <dbReference type="Proteomes" id="UP000011682"/>
    </source>
</evidence>
<keyword evidence="3" id="KW-1134">Transmembrane beta strand</keyword>
<keyword evidence="12" id="KW-1185">Reference proteome</keyword>
<dbReference type="Pfam" id="PF13620">
    <property type="entry name" value="CarboxypepD_reg"/>
    <property type="match status" value="1"/>
</dbReference>
<dbReference type="InterPro" id="IPR037066">
    <property type="entry name" value="Plug_dom_sf"/>
</dbReference>
<dbReference type="eggNOG" id="COG4771">
    <property type="taxonomic scope" value="Bacteria"/>
</dbReference>
<dbReference type="Proteomes" id="UP000011682">
    <property type="component" value="Unassembled WGS sequence"/>
</dbReference>